<feature type="transmembrane region" description="Helical" evidence="1">
    <location>
        <begin position="19"/>
        <end position="39"/>
    </location>
</feature>
<dbReference type="NCBIfam" id="TIGR02459">
    <property type="entry name" value="CbtB"/>
    <property type="match status" value="1"/>
</dbReference>
<keyword evidence="1" id="KW-0812">Transmembrane</keyword>
<keyword evidence="1" id="KW-0472">Membrane</keyword>
<proteinExistence type="predicted"/>
<gene>
    <name evidence="2" type="ORF">MNBD_ALPHA07-1036</name>
</gene>
<dbReference type="EMBL" id="UOEG01000148">
    <property type="protein sequence ID" value="VAV96506.1"/>
    <property type="molecule type" value="Genomic_DNA"/>
</dbReference>
<accession>A0A3B0S6N9</accession>
<evidence type="ECO:0000313" key="2">
    <source>
        <dbReference type="EMBL" id="VAV96506.1"/>
    </source>
</evidence>
<dbReference type="InterPro" id="IPR012667">
    <property type="entry name" value="CbtB_put"/>
</dbReference>
<name>A0A3B0S6N9_9ZZZZ</name>
<dbReference type="Pfam" id="PF09489">
    <property type="entry name" value="CbtB"/>
    <property type="match status" value="1"/>
</dbReference>
<reference evidence="2" key="1">
    <citation type="submission" date="2018-06" db="EMBL/GenBank/DDBJ databases">
        <authorList>
            <person name="Zhirakovskaya E."/>
        </authorList>
    </citation>
    <scope>NUCLEOTIDE SEQUENCE</scope>
</reference>
<organism evidence="2">
    <name type="scientific">hydrothermal vent metagenome</name>
    <dbReference type="NCBI Taxonomy" id="652676"/>
    <lineage>
        <taxon>unclassified sequences</taxon>
        <taxon>metagenomes</taxon>
        <taxon>ecological metagenomes</taxon>
    </lineage>
</organism>
<protein>
    <submittedName>
        <fullName evidence="2">Uncharacterized protein</fullName>
    </submittedName>
</protein>
<evidence type="ECO:0000256" key="1">
    <source>
        <dbReference type="SAM" id="Phobius"/>
    </source>
</evidence>
<sequence length="60" mass="6373">MTTKTQTQTLSHTDVQSGILPIIGAAFLGISLIFIAGFAKATVLHDAAHDTRHSIAFPCH</sequence>
<dbReference type="AlphaFoldDB" id="A0A3B0S6N9"/>
<keyword evidence="1" id="KW-1133">Transmembrane helix</keyword>